<feature type="chain" id="PRO_5022923492" evidence="1">
    <location>
        <begin position="28"/>
        <end position="136"/>
    </location>
</feature>
<dbReference type="Proteomes" id="UP000307874">
    <property type="component" value="Unassembled WGS sequence"/>
</dbReference>
<reference evidence="2 3" key="1">
    <citation type="submission" date="2019-05" db="EMBL/GenBank/DDBJ databases">
        <authorList>
            <person name="Lee S.D."/>
        </authorList>
    </citation>
    <scope>NUCLEOTIDE SEQUENCE [LARGE SCALE GENOMIC DNA]</scope>
    <source>
        <strain evidence="2 3">GH2-6</strain>
    </source>
</reference>
<reference evidence="2 3" key="2">
    <citation type="submission" date="2019-06" db="EMBL/GenBank/DDBJ databases">
        <title>Martelella lutilitoris sp. nov., isolated from a tidal mudflat.</title>
        <authorList>
            <person name="Kim Y.-J."/>
        </authorList>
    </citation>
    <scope>NUCLEOTIDE SEQUENCE [LARGE SCALE GENOMIC DNA]</scope>
    <source>
        <strain evidence="2 3">GH2-6</strain>
    </source>
</reference>
<dbReference type="EMBL" id="VCLB01000006">
    <property type="protein sequence ID" value="TNB47638.1"/>
    <property type="molecule type" value="Genomic_DNA"/>
</dbReference>
<dbReference type="AlphaFoldDB" id="A0A5C4JQP8"/>
<evidence type="ECO:0000313" key="3">
    <source>
        <dbReference type="Proteomes" id="UP000307874"/>
    </source>
</evidence>
<protein>
    <submittedName>
        <fullName evidence="2">DUF930 domain-containing protein</fullName>
    </submittedName>
</protein>
<dbReference type="InterPro" id="IPR009273">
    <property type="entry name" value="DUF930"/>
</dbReference>
<name>A0A5C4JQP8_9HYPH</name>
<keyword evidence="1" id="KW-0732">Signal</keyword>
<accession>A0A5C4JQP8</accession>
<sequence length="136" mass="15296">MSVGRVNVLRTVLVAACVVLAGSQAFALNKRIAAELERLDPEEELEQRCDVEALTRIDAARRDLTPDKVIAYTFAPPEVSGNTIDARGAVFRSHEHWYHLSYHCVTDASELAVTDFSFSIGKEVPRSEWDRNYLYP</sequence>
<dbReference type="Pfam" id="PF06059">
    <property type="entry name" value="DUF930"/>
    <property type="match status" value="1"/>
</dbReference>
<proteinExistence type="predicted"/>
<comment type="caution">
    <text evidence="2">The sequence shown here is derived from an EMBL/GenBank/DDBJ whole genome shotgun (WGS) entry which is preliminary data.</text>
</comment>
<dbReference type="OrthoDB" id="9804158at2"/>
<evidence type="ECO:0000256" key="1">
    <source>
        <dbReference type="SAM" id="SignalP"/>
    </source>
</evidence>
<feature type="signal peptide" evidence="1">
    <location>
        <begin position="1"/>
        <end position="27"/>
    </location>
</feature>
<organism evidence="2 3">
    <name type="scientific">Martelella lutilitoris</name>
    <dbReference type="NCBI Taxonomy" id="2583532"/>
    <lineage>
        <taxon>Bacteria</taxon>
        <taxon>Pseudomonadati</taxon>
        <taxon>Pseudomonadota</taxon>
        <taxon>Alphaproteobacteria</taxon>
        <taxon>Hyphomicrobiales</taxon>
        <taxon>Aurantimonadaceae</taxon>
        <taxon>Martelella</taxon>
    </lineage>
</organism>
<gene>
    <name evidence="2" type="ORF">FF124_12355</name>
</gene>
<keyword evidence="3" id="KW-1185">Reference proteome</keyword>
<evidence type="ECO:0000313" key="2">
    <source>
        <dbReference type="EMBL" id="TNB47638.1"/>
    </source>
</evidence>